<organism evidence="3 5">
    <name type="scientific">Algibacter lectus</name>
    <dbReference type="NCBI Taxonomy" id="221126"/>
    <lineage>
        <taxon>Bacteria</taxon>
        <taxon>Pseudomonadati</taxon>
        <taxon>Bacteroidota</taxon>
        <taxon>Flavobacteriia</taxon>
        <taxon>Flavobacteriales</taxon>
        <taxon>Flavobacteriaceae</taxon>
        <taxon>Algibacter</taxon>
    </lineage>
</organism>
<feature type="modified residue" description="4-aspartylphosphate" evidence="1">
    <location>
        <position position="61"/>
    </location>
</feature>
<comment type="caution">
    <text evidence="3">The sequence shown here is derived from an EMBL/GenBank/DDBJ whole genome shotgun (WGS) entry which is preliminary data.</text>
</comment>
<accession>A0A090VDT2</accession>
<reference evidence="4 6" key="2">
    <citation type="submission" date="2019-03" db="EMBL/GenBank/DDBJ databases">
        <title>Genomic Encyclopedia of Type Strains, Phase III (KMG-III): the genomes of soil and plant-associated and newly described type strains.</title>
        <authorList>
            <person name="Whitman W."/>
        </authorList>
    </citation>
    <scope>NUCLEOTIDE SEQUENCE [LARGE SCALE GENOMIC DNA]</scope>
    <source>
        <strain evidence="4 6">CECT 8301</strain>
    </source>
</reference>
<feature type="domain" description="Response regulatory" evidence="2">
    <location>
        <begin position="7"/>
        <end position="128"/>
    </location>
</feature>
<sequence length="148" mass="16829">MPLTVMNIVLADDDEDDRLLFDEAISEIDVKTKLSLFNDGKALMDYLVLPDTILPEIVFLDLNMPIKNGMQCLKEIRANDKLNELCVAIYSTSSSEEDIENTFVNGANVYINKPNSFSALKKAIDKVLKINWQYHTSALNRDNFLLRL</sequence>
<dbReference type="GO" id="GO:0000160">
    <property type="term" value="P:phosphorelay signal transduction system"/>
    <property type="evidence" value="ECO:0007669"/>
    <property type="project" value="InterPro"/>
</dbReference>
<dbReference type="InterPro" id="IPR052893">
    <property type="entry name" value="TCS_response_regulator"/>
</dbReference>
<dbReference type="SMART" id="SM00448">
    <property type="entry name" value="REC"/>
    <property type="match status" value="1"/>
</dbReference>
<evidence type="ECO:0000313" key="6">
    <source>
        <dbReference type="Proteomes" id="UP000294824"/>
    </source>
</evidence>
<accession>A0A4R8MDT5</accession>
<name>A0A090VDT2_9FLAO</name>
<dbReference type="SUPFAM" id="SSF52172">
    <property type="entry name" value="CheY-like"/>
    <property type="match status" value="1"/>
</dbReference>
<evidence type="ECO:0000259" key="2">
    <source>
        <dbReference type="PROSITE" id="PS50110"/>
    </source>
</evidence>
<dbReference type="InterPro" id="IPR001789">
    <property type="entry name" value="Sig_transdc_resp-reg_receiver"/>
</dbReference>
<dbReference type="InterPro" id="IPR011006">
    <property type="entry name" value="CheY-like_superfamily"/>
</dbReference>
<dbReference type="Pfam" id="PF00072">
    <property type="entry name" value="Response_reg"/>
    <property type="match status" value="1"/>
</dbReference>
<dbReference type="PANTHER" id="PTHR44520">
    <property type="entry name" value="RESPONSE REGULATOR RCP1-RELATED"/>
    <property type="match status" value="1"/>
</dbReference>
<dbReference type="Proteomes" id="UP000294824">
    <property type="component" value="Unassembled WGS sequence"/>
</dbReference>
<protein>
    <submittedName>
        <fullName evidence="3 4">Response regulator receiver</fullName>
    </submittedName>
</protein>
<dbReference type="Gene3D" id="3.40.50.2300">
    <property type="match status" value="1"/>
</dbReference>
<keyword evidence="1" id="KW-0597">Phosphoprotein</keyword>
<dbReference type="PANTHER" id="PTHR44520:SF2">
    <property type="entry name" value="RESPONSE REGULATOR RCP1"/>
    <property type="match status" value="1"/>
</dbReference>
<dbReference type="PROSITE" id="PS50110">
    <property type="entry name" value="RESPONSE_REGULATORY"/>
    <property type="match status" value="1"/>
</dbReference>
<proteinExistence type="predicted"/>
<evidence type="ECO:0000313" key="5">
    <source>
        <dbReference type="Proteomes" id="UP000029644"/>
    </source>
</evidence>
<evidence type="ECO:0000256" key="1">
    <source>
        <dbReference type="PROSITE-ProRule" id="PRU00169"/>
    </source>
</evidence>
<dbReference type="OrthoDB" id="7631574at2"/>
<dbReference type="Proteomes" id="UP000029644">
    <property type="component" value="Unassembled WGS sequence"/>
</dbReference>
<dbReference type="AlphaFoldDB" id="A0A090VDT2"/>
<reference evidence="3 5" key="1">
    <citation type="journal article" date="2014" name="Genome Announc.">
        <title>Draft Genome Sequences of Marine Flavobacterium Algibacter lectus Strains SS8 and NR4.</title>
        <authorList>
            <person name="Takatani N."/>
            <person name="Nakanishi M."/>
            <person name="Meirelles P."/>
            <person name="Mino S."/>
            <person name="Suda W."/>
            <person name="Oshima K."/>
            <person name="Hattori M."/>
            <person name="Ohkuma M."/>
            <person name="Hosokawa M."/>
            <person name="Miyashita K."/>
            <person name="Thompson F.L."/>
            <person name="Niwa A."/>
            <person name="Sawabe T."/>
            <person name="Sawabe T."/>
        </authorList>
    </citation>
    <scope>NUCLEOTIDE SEQUENCE [LARGE SCALE GENOMIC DNA]</scope>
    <source>
        <strain evidence="3 5">JCM 19300</strain>
    </source>
</reference>
<evidence type="ECO:0000313" key="4">
    <source>
        <dbReference type="EMBL" id="TDY63989.1"/>
    </source>
</evidence>
<keyword evidence="6" id="KW-1185">Reference proteome</keyword>
<dbReference type="RefSeq" id="WP_042503375.1">
    <property type="nucleotide sequence ID" value="NZ_BBNQ01000003.1"/>
</dbReference>
<evidence type="ECO:0000313" key="3">
    <source>
        <dbReference type="EMBL" id="GAL61509.1"/>
    </source>
</evidence>
<gene>
    <name evidence="4" type="ORF">DFQ06_0888</name>
    <name evidence="3" type="ORF">JCM19300_1332</name>
</gene>
<dbReference type="EMBL" id="SORL01000007">
    <property type="protein sequence ID" value="TDY63989.1"/>
    <property type="molecule type" value="Genomic_DNA"/>
</dbReference>
<dbReference type="EMBL" id="BBNQ01000003">
    <property type="protein sequence ID" value="GAL61509.1"/>
    <property type="molecule type" value="Genomic_DNA"/>
</dbReference>